<keyword evidence="2" id="KW-1185">Reference proteome</keyword>
<evidence type="ECO:0000313" key="1">
    <source>
        <dbReference type="EMBL" id="AGK61233.1"/>
    </source>
</evidence>
<organism evidence="1 2">
    <name type="scientific">Archaeoglobus sulfaticallidus PM70-1</name>
    <dbReference type="NCBI Taxonomy" id="387631"/>
    <lineage>
        <taxon>Archaea</taxon>
        <taxon>Methanobacteriati</taxon>
        <taxon>Methanobacteriota</taxon>
        <taxon>Archaeoglobi</taxon>
        <taxon>Archaeoglobales</taxon>
        <taxon>Archaeoglobaceae</taxon>
        <taxon>Archaeoglobus</taxon>
    </lineage>
</organism>
<sequence>METQLSWIEEFYGYKNYLIGIRYGVISLIIPREKFRLEKLKDVLSYPLFIFYSKNVEKEKKKYRNLVKRLFEGLKKNLKTLRSIVEDVIKLGRAAYSLKNLHCYDYEPVKKEVFYFCPLNRDDI</sequence>
<dbReference type="Proteomes" id="UP000013307">
    <property type="component" value="Chromosome"/>
</dbReference>
<dbReference type="AlphaFoldDB" id="N0BDZ4"/>
<dbReference type="EMBL" id="CP005290">
    <property type="protein sequence ID" value="AGK61233.1"/>
    <property type="molecule type" value="Genomic_DNA"/>
</dbReference>
<dbReference type="eggNOG" id="arCOG04442">
    <property type="taxonomic scope" value="Archaea"/>
</dbReference>
<name>N0BDZ4_9EURY</name>
<evidence type="ECO:0000313" key="2">
    <source>
        <dbReference type="Proteomes" id="UP000013307"/>
    </source>
</evidence>
<dbReference type="KEGG" id="ast:Asulf_01237"/>
<protein>
    <submittedName>
        <fullName evidence="1">Uncharacterized protein</fullName>
    </submittedName>
</protein>
<reference evidence="1 2" key="1">
    <citation type="journal article" date="2013" name="Genome Announc.">
        <title>Complete Genome Sequence of the Thermophilic and Facultatively Chemolithoautotrophic Sulfate Reducer Archaeoglobus sulfaticallidus Strain PM70-1T.</title>
        <authorList>
            <person name="Stokke R."/>
            <person name="Hocking W.P."/>
            <person name="Steinsbu B.O."/>
            <person name="Steen I.H."/>
        </authorList>
    </citation>
    <scope>NUCLEOTIDE SEQUENCE [LARGE SCALE GENOMIC DNA]</scope>
    <source>
        <strain evidence="1">PM70-1</strain>
    </source>
</reference>
<dbReference type="HOGENOM" id="CLU_1998638_0_0_2"/>
<gene>
    <name evidence="1" type="ORF">Asulf_01237</name>
</gene>
<proteinExistence type="predicted"/>
<accession>N0BDZ4</accession>